<dbReference type="EMBL" id="CAJZAG010000010">
    <property type="protein sequence ID" value="CAG9181526.1"/>
    <property type="molecule type" value="Genomic_DNA"/>
</dbReference>
<reference evidence="1 2" key="1">
    <citation type="submission" date="2021-08" db="EMBL/GenBank/DDBJ databases">
        <authorList>
            <person name="Peeters C."/>
        </authorList>
    </citation>
    <scope>NUCLEOTIDE SEQUENCE [LARGE SCALE GENOMIC DNA]</scope>
    <source>
        <strain evidence="1 2">LMG 32289</strain>
    </source>
</reference>
<dbReference type="Gene3D" id="3.90.1710.10">
    <property type="entry name" value="Enterococcus faecalis V583 domain"/>
    <property type="match status" value="1"/>
</dbReference>
<name>A0ABM8XMP9_9BURK</name>
<organism evidence="1 2">
    <name type="scientific">Cupriavidus pampae</name>
    <dbReference type="NCBI Taxonomy" id="659251"/>
    <lineage>
        <taxon>Bacteria</taxon>
        <taxon>Pseudomonadati</taxon>
        <taxon>Pseudomonadota</taxon>
        <taxon>Betaproteobacteria</taxon>
        <taxon>Burkholderiales</taxon>
        <taxon>Burkholderiaceae</taxon>
        <taxon>Cupriavidus</taxon>
    </lineage>
</organism>
<accession>A0ABM8XMP9</accession>
<evidence type="ECO:0000313" key="1">
    <source>
        <dbReference type="EMBL" id="CAG9181526.1"/>
    </source>
</evidence>
<gene>
    <name evidence="1" type="ORF">LMG32289_04856</name>
</gene>
<evidence type="ECO:0000313" key="2">
    <source>
        <dbReference type="Proteomes" id="UP000706525"/>
    </source>
</evidence>
<dbReference type="Pfam" id="PF06545">
    <property type="entry name" value="AllG"/>
    <property type="match status" value="1"/>
</dbReference>
<dbReference type="Proteomes" id="UP000706525">
    <property type="component" value="Unassembled WGS sequence"/>
</dbReference>
<dbReference type="Gene3D" id="3.90.1700.10">
    <property type="entry name" value="v583 domain like"/>
    <property type="match status" value="1"/>
</dbReference>
<sequence length="365" mass="37298">MTTTDDPAALARPYDGAMWLGVRRRDAVLPDLSASVLLHAGPPFASPDAVPVAVRNAAIQALLYEGLASDAAAAARLLATGDVTLAPAQDYGVATPLAQVVSASMPLAMVGDGKSYAYAPLIEGPPPALRFGTRDAAARTRMATVAACGVELIDGRLHTQPVAMMPLIADALANGDDCHGRTVAANAALVAALAGLSANALDMVRANAGFVLPILMATACWHLRRQASGVAAAGGNGVEFGVRLHGADTWHTVSAAPPVGIRLPSHDATVALGAIGDSAVIDFGGLGGQALMFAPALRADWQRWLPADLDTRRARVTDAVSGIVDPVCAREAACMPIVNLAILDLAGEAGLIGRGFYEAPLALFA</sequence>
<dbReference type="InterPro" id="IPR009499">
    <property type="entry name" value="AllG-like"/>
</dbReference>
<dbReference type="RefSeq" id="WP_223992995.1">
    <property type="nucleotide sequence ID" value="NZ_CAJZAG010000010.1"/>
</dbReference>
<proteinExistence type="predicted"/>
<evidence type="ECO:0008006" key="3">
    <source>
        <dbReference type="Google" id="ProtNLM"/>
    </source>
</evidence>
<dbReference type="InterPro" id="IPR024033">
    <property type="entry name" value="OXTCase_su_AllG_h-dom"/>
</dbReference>
<keyword evidence="2" id="KW-1185">Reference proteome</keyword>
<comment type="caution">
    <text evidence="1">The sequence shown here is derived from an EMBL/GenBank/DDBJ whole genome shotgun (WGS) entry which is preliminary data.</text>
</comment>
<protein>
    <recommendedName>
        <fullName evidence="3">DUF1116 domain-containing protein</fullName>
    </recommendedName>
</protein>
<dbReference type="Gene3D" id="1.10.10.660">
    <property type="entry name" value="conserved protein of unknown function from Enterococcus faecalis V583"/>
    <property type="match status" value="1"/>
</dbReference>